<dbReference type="InterPro" id="IPR039422">
    <property type="entry name" value="MarR/SlyA-like"/>
</dbReference>
<dbReference type="RefSeq" id="WP_283343695.1">
    <property type="nucleotide sequence ID" value="NZ_JASHIF010000003.1"/>
</dbReference>
<evidence type="ECO:0000259" key="1">
    <source>
        <dbReference type="PROSITE" id="PS50995"/>
    </source>
</evidence>
<dbReference type="InterPro" id="IPR036388">
    <property type="entry name" value="WH-like_DNA-bd_sf"/>
</dbReference>
<proteinExistence type="predicted"/>
<dbReference type="PANTHER" id="PTHR33164:SF57">
    <property type="entry name" value="MARR-FAMILY TRANSCRIPTIONAL REGULATOR"/>
    <property type="match status" value="1"/>
</dbReference>
<feature type="domain" description="HTH marR-type" evidence="1">
    <location>
        <begin position="17"/>
        <end position="151"/>
    </location>
</feature>
<protein>
    <submittedName>
        <fullName evidence="2">MarR family winged helix-turn-helix transcriptional regulator</fullName>
    </submittedName>
</protein>
<accession>A0ABT6Y4P7</accession>
<gene>
    <name evidence="2" type="ORF">QM524_04685</name>
</gene>
<dbReference type="PROSITE" id="PS50995">
    <property type="entry name" value="HTH_MARR_2"/>
    <property type="match status" value="1"/>
</dbReference>
<evidence type="ECO:0000313" key="3">
    <source>
        <dbReference type="Proteomes" id="UP001236507"/>
    </source>
</evidence>
<reference evidence="2 3" key="1">
    <citation type="submission" date="2023-05" db="EMBL/GenBank/DDBJ databases">
        <title>Novel species of genus Flectobacillus isolated from stream in China.</title>
        <authorList>
            <person name="Lu H."/>
        </authorList>
    </citation>
    <scope>NUCLEOTIDE SEQUENCE [LARGE SCALE GENOMIC DNA]</scope>
    <source>
        <strain evidence="2 3">KCTC 42575</strain>
    </source>
</reference>
<organism evidence="2 3">
    <name type="scientific">Flectobacillus roseus</name>
    <dbReference type="NCBI Taxonomy" id="502259"/>
    <lineage>
        <taxon>Bacteria</taxon>
        <taxon>Pseudomonadati</taxon>
        <taxon>Bacteroidota</taxon>
        <taxon>Cytophagia</taxon>
        <taxon>Cytophagales</taxon>
        <taxon>Flectobacillaceae</taxon>
        <taxon>Flectobacillus</taxon>
    </lineage>
</organism>
<dbReference type="SUPFAM" id="SSF46785">
    <property type="entry name" value="Winged helix' DNA-binding domain"/>
    <property type="match status" value="1"/>
</dbReference>
<sequence>MTEDDVIKLKEFKASKNRLMGRLLNRSYRYMSTLAVKFLTDKGYTNFRVGQIVALVNIDVEGTSVNKIAQKAGMTKQGMSKLVKELADEGFVYTEKDPSDARALIVKLTDLGVRCILDWKACTEYIDQNFEEVIGAEQLNILKDILRNLVDKYEEMIETGEVPCEPIPLAFMKK</sequence>
<dbReference type="Gene3D" id="1.10.10.10">
    <property type="entry name" value="Winged helix-like DNA-binding domain superfamily/Winged helix DNA-binding domain"/>
    <property type="match status" value="1"/>
</dbReference>
<dbReference type="PANTHER" id="PTHR33164">
    <property type="entry name" value="TRANSCRIPTIONAL REGULATOR, MARR FAMILY"/>
    <property type="match status" value="1"/>
</dbReference>
<dbReference type="InterPro" id="IPR000835">
    <property type="entry name" value="HTH_MarR-typ"/>
</dbReference>
<keyword evidence="3" id="KW-1185">Reference proteome</keyword>
<dbReference type="SMART" id="SM00347">
    <property type="entry name" value="HTH_MARR"/>
    <property type="match status" value="1"/>
</dbReference>
<dbReference type="EMBL" id="JASHIF010000003">
    <property type="protein sequence ID" value="MDI9858496.1"/>
    <property type="molecule type" value="Genomic_DNA"/>
</dbReference>
<dbReference type="Proteomes" id="UP001236507">
    <property type="component" value="Unassembled WGS sequence"/>
</dbReference>
<evidence type="ECO:0000313" key="2">
    <source>
        <dbReference type="EMBL" id="MDI9858496.1"/>
    </source>
</evidence>
<comment type="caution">
    <text evidence="2">The sequence shown here is derived from an EMBL/GenBank/DDBJ whole genome shotgun (WGS) entry which is preliminary data.</text>
</comment>
<dbReference type="Pfam" id="PF12802">
    <property type="entry name" value="MarR_2"/>
    <property type="match status" value="1"/>
</dbReference>
<dbReference type="InterPro" id="IPR036390">
    <property type="entry name" value="WH_DNA-bd_sf"/>
</dbReference>
<name>A0ABT6Y4P7_9BACT</name>